<dbReference type="InterPro" id="IPR023214">
    <property type="entry name" value="HAD_sf"/>
</dbReference>
<gene>
    <name evidence="4" type="ORF">BJ878DRAFT_411142</name>
</gene>
<dbReference type="InterPro" id="IPR023943">
    <property type="entry name" value="Enolase-ppase_E1"/>
</dbReference>
<evidence type="ECO:0000313" key="4">
    <source>
        <dbReference type="EMBL" id="KAG9249195.1"/>
    </source>
</evidence>
<dbReference type="Gene3D" id="3.40.50.1000">
    <property type="entry name" value="HAD superfamily/HAD-like"/>
    <property type="match status" value="1"/>
</dbReference>
<dbReference type="PANTHER" id="PTHR20371">
    <property type="entry name" value="ENOLASE-PHOSPHATASE E1"/>
    <property type="match status" value="1"/>
</dbReference>
<dbReference type="Proteomes" id="UP000887226">
    <property type="component" value="Unassembled WGS sequence"/>
</dbReference>
<evidence type="ECO:0000256" key="1">
    <source>
        <dbReference type="ARBA" id="ARBA00022605"/>
    </source>
</evidence>
<evidence type="ECO:0000256" key="2">
    <source>
        <dbReference type="ARBA" id="ARBA00022801"/>
    </source>
</evidence>
<dbReference type="SUPFAM" id="SSF56784">
    <property type="entry name" value="HAD-like"/>
    <property type="match status" value="1"/>
</dbReference>
<dbReference type="Gene3D" id="1.10.720.60">
    <property type="match status" value="1"/>
</dbReference>
<evidence type="ECO:0000256" key="3">
    <source>
        <dbReference type="ARBA" id="ARBA00023167"/>
    </source>
</evidence>
<protein>
    <submittedName>
        <fullName evidence="4">HAD-like domain-containing protein</fullName>
    </submittedName>
</protein>
<dbReference type="GO" id="GO:0000287">
    <property type="term" value="F:magnesium ion binding"/>
    <property type="evidence" value="ECO:0007669"/>
    <property type="project" value="InterPro"/>
</dbReference>
<keyword evidence="5" id="KW-1185">Reference proteome</keyword>
<accession>A0A9P8CJS4</accession>
<dbReference type="PANTHER" id="PTHR20371:SF1">
    <property type="entry name" value="ENOLASE-PHOSPHATASE E1"/>
    <property type="match status" value="1"/>
</dbReference>
<keyword evidence="3" id="KW-0486">Methionine biosynthesis</keyword>
<evidence type="ECO:0000313" key="5">
    <source>
        <dbReference type="Proteomes" id="UP000887226"/>
    </source>
</evidence>
<keyword evidence="1" id="KW-0028">Amino-acid biosynthesis</keyword>
<feature type="non-terminal residue" evidence="4">
    <location>
        <position position="1"/>
    </location>
</feature>
<dbReference type="AlphaFoldDB" id="A0A9P8CJS4"/>
<dbReference type="InterPro" id="IPR036412">
    <property type="entry name" value="HAD-like_sf"/>
</dbReference>
<dbReference type="EMBL" id="MU253738">
    <property type="protein sequence ID" value="KAG9249195.1"/>
    <property type="molecule type" value="Genomic_DNA"/>
</dbReference>
<keyword evidence="2" id="KW-0378">Hydrolase</keyword>
<organism evidence="4 5">
    <name type="scientific">Calycina marina</name>
    <dbReference type="NCBI Taxonomy" id="1763456"/>
    <lineage>
        <taxon>Eukaryota</taxon>
        <taxon>Fungi</taxon>
        <taxon>Dikarya</taxon>
        <taxon>Ascomycota</taxon>
        <taxon>Pezizomycotina</taxon>
        <taxon>Leotiomycetes</taxon>
        <taxon>Helotiales</taxon>
        <taxon>Pezizellaceae</taxon>
        <taxon>Calycina</taxon>
    </lineage>
</organism>
<dbReference type="OrthoDB" id="272500at2759"/>
<sequence length="208" mass="23503">FPYALSALPETLATQWDAPSFQQYRDAFPAEHRLCPAAFSAHVHDLMAKDLKIPYLKALQGYLWTRGYESGALVCPLFPDVGPKLKEWHSTGKRIMIYSSGSVPAQKLLFRYTNSDPADLRPLISDYFDTVSAGPKTEKRSYETIAKTLPGVHVDRWLFLSDNVKEVVAAKEADMLSYVVVREGNAPLTEMEREGQVLINTFREVDFK</sequence>
<dbReference type="GO" id="GO:0019509">
    <property type="term" value="P:L-methionine salvage from methylthioadenosine"/>
    <property type="evidence" value="ECO:0007669"/>
    <property type="project" value="InterPro"/>
</dbReference>
<comment type="caution">
    <text evidence="4">The sequence shown here is derived from an EMBL/GenBank/DDBJ whole genome shotgun (WGS) entry which is preliminary data.</text>
</comment>
<dbReference type="GO" id="GO:0043874">
    <property type="term" value="F:acireductone synthase activity"/>
    <property type="evidence" value="ECO:0007669"/>
    <property type="project" value="InterPro"/>
</dbReference>
<reference evidence="4" key="1">
    <citation type="journal article" date="2021" name="IMA Fungus">
        <title>Genomic characterization of three marine fungi, including Emericellopsis atlantica sp. nov. with signatures of a generalist lifestyle and marine biomass degradation.</title>
        <authorList>
            <person name="Hagestad O.C."/>
            <person name="Hou L."/>
            <person name="Andersen J.H."/>
            <person name="Hansen E.H."/>
            <person name="Altermark B."/>
            <person name="Li C."/>
            <person name="Kuhnert E."/>
            <person name="Cox R.J."/>
            <person name="Crous P.W."/>
            <person name="Spatafora J.W."/>
            <person name="Lail K."/>
            <person name="Amirebrahimi M."/>
            <person name="Lipzen A."/>
            <person name="Pangilinan J."/>
            <person name="Andreopoulos W."/>
            <person name="Hayes R.D."/>
            <person name="Ng V."/>
            <person name="Grigoriev I.V."/>
            <person name="Jackson S.A."/>
            <person name="Sutton T.D.S."/>
            <person name="Dobson A.D.W."/>
            <person name="Rama T."/>
        </authorList>
    </citation>
    <scope>NUCLEOTIDE SEQUENCE</scope>
    <source>
        <strain evidence="4">TRa3180A</strain>
    </source>
</reference>
<proteinExistence type="predicted"/>
<dbReference type="NCBIfam" id="TIGR01691">
    <property type="entry name" value="enolase-ppase"/>
    <property type="match status" value="1"/>
</dbReference>
<name>A0A9P8CJS4_9HELO</name>